<evidence type="ECO:0000313" key="3">
    <source>
        <dbReference type="Proteomes" id="UP000004710"/>
    </source>
</evidence>
<dbReference type="AlphaFoldDB" id="F4SYJ6"/>
<organism evidence="2 3">
    <name type="scientific">Escherichia coli M605</name>
    <dbReference type="NCBI Taxonomy" id="656417"/>
    <lineage>
        <taxon>Bacteria</taxon>
        <taxon>Pseudomonadati</taxon>
        <taxon>Pseudomonadota</taxon>
        <taxon>Gammaproteobacteria</taxon>
        <taxon>Enterobacterales</taxon>
        <taxon>Enterobacteriaceae</taxon>
        <taxon>Escherichia</taxon>
    </lineage>
</organism>
<dbReference type="InterPro" id="IPR025669">
    <property type="entry name" value="AAA_dom"/>
</dbReference>
<dbReference type="PANTHER" id="PTHR13696">
    <property type="entry name" value="P-LOOP CONTAINING NUCLEOSIDE TRIPHOSPHATE HYDROLASE"/>
    <property type="match status" value="1"/>
</dbReference>
<proteinExistence type="predicted"/>
<accession>F4SYJ6</accession>
<name>F4SYJ6_ECOLX</name>
<sequence length="296" mass="33592">MRNLKDCYMTLKIGPVGKLIVVCSQKGGIVKSQSSSEIAHDLRKAGFRVLEIDMDWTTGLTERAFPDDLPYEIEREPLSNSFTPGEANTYQLFFPETEVRPIELPGGRFFIGATSELNEINYRNSDCMFDFRDRIEELKKQFDFIIADSAPSYSNVMIAAHMSADYLLIPTLLEKQARNAVGKQLTYMQKIKRNYNPSLQFMGTYVTQTQVKNYKKPLKEGYLGPIDTLNLNLLIEILQGKGYSEEYILAYISFVPAAAKEAIELGLSFDEYDPKCLPAIQYKELTRKIILLAGGK</sequence>
<dbReference type="PANTHER" id="PTHR13696:SF52">
    <property type="entry name" value="PARA FAMILY PROTEIN CT_582"/>
    <property type="match status" value="1"/>
</dbReference>
<evidence type="ECO:0000313" key="2">
    <source>
        <dbReference type="EMBL" id="EGI16443.1"/>
    </source>
</evidence>
<feature type="domain" description="AAA" evidence="1">
    <location>
        <begin position="18"/>
        <end position="200"/>
    </location>
</feature>
<reference evidence="2 3" key="1">
    <citation type="submission" date="2010-01" db="EMBL/GenBank/DDBJ databases">
        <title>The Genome Sequence of Escherichia coli M605.</title>
        <authorList>
            <consortium name="The Broad Institute Genome Sequencing Platform"/>
            <consortium name="The Broad Institute Genome Sequencing Center for Infectious Disease"/>
            <person name="Feldgarden M."/>
            <person name="Gordon D.M."/>
            <person name="Johnson J.R."/>
            <person name="Johnston B.D."/>
            <person name="Young S."/>
            <person name="Zeng Q."/>
            <person name="Koehrsen M."/>
            <person name="Alvarado L."/>
            <person name="Berlin A.M."/>
            <person name="Borenstein D."/>
            <person name="Chapman S.B."/>
            <person name="Chen Z."/>
            <person name="Engels R."/>
            <person name="Freedman E."/>
            <person name="Gellesch M."/>
            <person name="Goldberg J."/>
            <person name="Griggs A."/>
            <person name="Gujja S."/>
            <person name="Heilman E.R."/>
            <person name="Heiman D.I."/>
            <person name="Hepburn T.A."/>
            <person name="Howarth C."/>
            <person name="Jen D."/>
            <person name="Larson L."/>
            <person name="Lewis B."/>
            <person name="Mehta T."/>
            <person name="Park D."/>
            <person name="Pearson M."/>
            <person name="Richards J."/>
            <person name="Roberts A."/>
            <person name="Saif S."/>
            <person name="Shea T.D."/>
            <person name="Shenoy N."/>
            <person name="Sisk P."/>
            <person name="Stolte C."/>
            <person name="Sykes S.N."/>
            <person name="Walk T."/>
            <person name="White J."/>
            <person name="Yandava C."/>
            <person name="Haas B."/>
            <person name="Henn M.R."/>
            <person name="Nusbaum C."/>
            <person name="Birren B."/>
        </authorList>
    </citation>
    <scope>NUCLEOTIDE SEQUENCE [LARGE SCALE GENOMIC DNA]</scope>
    <source>
        <strain evidence="2 3">M605</strain>
    </source>
</reference>
<dbReference type="Proteomes" id="UP000004710">
    <property type="component" value="Unassembled WGS sequence"/>
</dbReference>
<dbReference type="HOGENOM" id="CLU_083631_0_0_6"/>
<dbReference type="CDD" id="cd02042">
    <property type="entry name" value="ParAB_family"/>
    <property type="match status" value="1"/>
</dbReference>
<gene>
    <name evidence="2" type="ORF">ECIG_04840</name>
</gene>
<dbReference type="InterPro" id="IPR050678">
    <property type="entry name" value="DNA_Partitioning_ATPase"/>
</dbReference>
<dbReference type="EMBL" id="GL883905">
    <property type="protein sequence ID" value="EGI16443.1"/>
    <property type="molecule type" value="Genomic_DNA"/>
</dbReference>
<dbReference type="InterPro" id="IPR027417">
    <property type="entry name" value="P-loop_NTPase"/>
</dbReference>
<dbReference type="SUPFAM" id="SSF52540">
    <property type="entry name" value="P-loop containing nucleoside triphosphate hydrolases"/>
    <property type="match status" value="1"/>
</dbReference>
<dbReference type="Pfam" id="PF13614">
    <property type="entry name" value="AAA_31"/>
    <property type="match status" value="1"/>
</dbReference>
<protein>
    <recommendedName>
        <fullName evidence="1">AAA domain-containing protein</fullName>
    </recommendedName>
</protein>
<evidence type="ECO:0000259" key="1">
    <source>
        <dbReference type="Pfam" id="PF13614"/>
    </source>
</evidence>
<dbReference type="Gene3D" id="3.40.50.300">
    <property type="entry name" value="P-loop containing nucleotide triphosphate hydrolases"/>
    <property type="match status" value="1"/>
</dbReference>